<name>A0A3M7PAL0_BRAPC</name>
<evidence type="ECO:0000313" key="2">
    <source>
        <dbReference type="Proteomes" id="UP000276133"/>
    </source>
</evidence>
<organism evidence="1 2">
    <name type="scientific">Brachionus plicatilis</name>
    <name type="common">Marine rotifer</name>
    <name type="synonym">Brachionus muelleri</name>
    <dbReference type="NCBI Taxonomy" id="10195"/>
    <lineage>
        <taxon>Eukaryota</taxon>
        <taxon>Metazoa</taxon>
        <taxon>Spiralia</taxon>
        <taxon>Gnathifera</taxon>
        <taxon>Rotifera</taxon>
        <taxon>Eurotatoria</taxon>
        <taxon>Monogononta</taxon>
        <taxon>Pseudotrocha</taxon>
        <taxon>Ploima</taxon>
        <taxon>Brachionidae</taxon>
        <taxon>Brachionus</taxon>
    </lineage>
</organism>
<evidence type="ECO:0000313" key="1">
    <source>
        <dbReference type="EMBL" id="RMZ96135.1"/>
    </source>
</evidence>
<accession>A0A3M7PAL0</accession>
<reference evidence="1 2" key="1">
    <citation type="journal article" date="2018" name="Sci. Rep.">
        <title>Genomic signatures of local adaptation to the degree of environmental predictability in rotifers.</title>
        <authorList>
            <person name="Franch-Gras L."/>
            <person name="Hahn C."/>
            <person name="Garcia-Roger E.M."/>
            <person name="Carmona M.J."/>
            <person name="Serra M."/>
            <person name="Gomez A."/>
        </authorList>
    </citation>
    <scope>NUCLEOTIDE SEQUENCE [LARGE SCALE GENOMIC DNA]</scope>
    <source>
        <strain evidence="1">HYR1</strain>
    </source>
</reference>
<dbReference type="AlphaFoldDB" id="A0A3M7PAL0"/>
<proteinExistence type="predicted"/>
<keyword evidence="2" id="KW-1185">Reference proteome</keyword>
<protein>
    <submittedName>
        <fullName evidence="1">Uncharacterized protein</fullName>
    </submittedName>
</protein>
<gene>
    <name evidence="1" type="ORF">BpHYR1_044194</name>
</gene>
<dbReference type="EMBL" id="REGN01012303">
    <property type="protein sequence ID" value="RMZ96135.1"/>
    <property type="molecule type" value="Genomic_DNA"/>
</dbReference>
<dbReference type="Proteomes" id="UP000276133">
    <property type="component" value="Unassembled WGS sequence"/>
</dbReference>
<sequence length="66" mass="7429">MSEGLAASEFLACLDFCLLLKKAFSKIRNSMQNSAFIKSITFIFNSLMTSKDITNNMPFKSDILKI</sequence>
<comment type="caution">
    <text evidence="1">The sequence shown here is derived from an EMBL/GenBank/DDBJ whole genome shotgun (WGS) entry which is preliminary data.</text>
</comment>